<sequence length="334" mass="36325">MTISENRRIRFVLRTKQSYETKSYKTTNKDLPDYHGKVVLLTGGNSGIGYATIQILARHGAKVYMATRNESRANEAIQKIKSEGIGAGSVEWLQLDLSDPRSAARAVQTFLVKEQRLDLLINNAAVGAGPFKLTSDGLLDIMVTNHISHVILTNGLLPLLKQTAAEPRSDVRIIALSSAAHSFVDPNSFATRESLNKDYGNSLKGALNTYGYSKLACMLYFKALQKRFDADGTRITCVSVHPGAIRTPGGESVFAGTPVVGMLFAKVIMPVMFGSWKDGALPVLYAAAGPREKFKDAAYVTPKGVEAPSKAAVNARLSEEVYETTERVVKELNL</sequence>
<keyword evidence="3" id="KW-0560">Oxidoreductase</keyword>
<dbReference type="InterPro" id="IPR036291">
    <property type="entry name" value="NAD(P)-bd_dom_sf"/>
</dbReference>
<comment type="caution">
    <text evidence="4">The sequence shown here is derived from an EMBL/GenBank/DDBJ whole genome shotgun (WGS) entry which is preliminary data.</text>
</comment>
<comment type="similarity">
    <text evidence="1">Belongs to the short-chain dehydrogenases/reductases (SDR) family.</text>
</comment>
<keyword evidence="5" id="KW-1185">Reference proteome</keyword>
<protein>
    <submittedName>
        <fullName evidence="4">NAD-binding protein</fullName>
    </submittedName>
</protein>
<name>A0AAV9ZMA3_9AGAR</name>
<accession>A0AAV9ZMA3</accession>
<dbReference type="InterPro" id="IPR002347">
    <property type="entry name" value="SDR_fam"/>
</dbReference>
<reference evidence="4 5" key="1">
    <citation type="journal article" date="2024" name="J Genomics">
        <title>Draft genome sequencing and assembly of Favolaschia claudopus CIRM-BRFM 2984 isolated from oak limbs.</title>
        <authorList>
            <person name="Navarro D."/>
            <person name="Drula E."/>
            <person name="Chaduli D."/>
            <person name="Cazenave R."/>
            <person name="Ahrendt S."/>
            <person name="Wang J."/>
            <person name="Lipzen A."/>
            <person name="Daum C."/>
            <person name="Barry K."/>
            <person name="Grigoriev I.V."/>
            <person name="Favel A."/>
            <person name="Rosso M.N."/>
            <person name="Martin F."/>
        </authorList>
    </citation>
    <scope>NUCLEOTIDE SEQUENCE [LARGE SCALE GENOMIC DNA]</scope>
    <source>
        <strain evidence="4 5">CIRM-BRFM 2984</strain>
    </source>
</reference>
<evidence type="ECO:0000313" key="4">
    <source>
        <dbReference type="EMBL" id="KAK6987498.1"/>
    </source>
</evidence>
<dbReference type="PRINTS" id="PR00081">
    <property type="entry name" value="GDHRDH"/>
</dbReference>
<evidence type="ECO:0000313" key="5">
    <source>
        <dbReference type="Proteomes" id="UP001362999"/>
    </source>
</evidence>
<evidence type="ECO:0000256" key="1">
    <source>
        <dbReference type="ARBA" id="ARBA00006484"/>
    </source>
</evidence>
<proteinExistence type="inferred from homology"/>
<keyword evidence="2" id="KW-0521">NADP</keyword>
<dbReference type="GO" id="GO:0016491">
    <property type="term" value="F:oxidoreductase activity"/>
    <property type="evidence" value="ECO:0007669"/>
    <property type="project" value="UniProtKB-KW"/>
</dbReference>
<dbReference type="AlphaFoldDB" id="A0AAV9ZMA3"/>
<dbReference type="PANTHER" id="PTHR24320:SF282">
    <property type="entry name" value="WW DOMAIN-CONTAINING OXIDOREDUCTASE"/>
    <property type="match status" value="1"/>
</dbReference>
<evidence type="ECO:0000256" key="2">
    <source>
        <dbReference type="ARBA" id="ARBA00022857"/>
    </source>
</evidence>
<organism evidence="4 5">
    <name type="scientific">Favolaschia claudopus</name>
    <dbReference type="NCBI Taxonomy" id="2862362"/>
    <lineage>
        <taxon>Eukaryota</taxon>
        <taxon>Fungi</taxon>
        <taxon>Dikarya</taxon>
        <taxon>Basidiomycota</taxon>
        <taxon>Agaricomycotina</taxon>
        <taxon>Agaricomycetes</taxon>
        <taxon>Agaricomycetidae</taxon>
        <taxon>Agaricales</taxon>
        <taxon>Marasmiineae</taxon>
        <taxon>Mycenaceae</taxon>
        <taxon>Favolaschia</taxon>
    </lineage>
</organism>
<dbReference type="Gene3D" id="3.40.50.720">
    <property type="entry name" value="NAD(P)-binding Rossmann-like Domain"/>
    <property type="match status" value="1"/>
</dbReference>
<gene>
    <name evidence="4" type="ORF">R3P38DRAFT_3101466</name>
</gene>
<dbReference type="SUPFAM" id="SSF51735">
    <property type="entry name" value="NAD(P)-binding Rossmann-fold domains"/>
    <property type="match status" value="1"/>
</dbReference>
<evidence type="ECO:0000256" key="3">
    <source>
        <dbReference type="ARBA" id="ARBA00023002"/>
    </source>
</evidence>
<dbReference type="EMBL" id="JAWWNJ010000131">
    <property type="protein sequence ID" value="KAK6987498.1"/>
    <property type="molecule type" value="Genomic_DNA"/>
</dbReference>
<dbReference type="Pfam" id="PF00106">
    <property type="entry name" value="adh_short"/>
    <property type="match status" value="1"/>
</dbReference>
<dbReference type="PANTHER" id="PTHR24320">
    <property type="entry name" value="RETINOL DEHYDROGENASE"/>
    <property type="match status" value="1"/>
</dbReference>
<dbReference type="Proteomes" id="UP001362999">
    <property type="component" value="Unassembled WGS sequence"/>
</dbReference>